<dbReference type="PANTHER" id="PTHR12563:SF23">
    <property type="entry name" value="BCDNA.GH07066"/>
    <property type="match status" value="1"/>
</dbReference>
<evidence type="ECO:0000256" key="3">
    <source>
        <dbReference type="ARBA" id="ARBA00022679"/>
    </source>
</evidence>
<comment type="subcellular location">
    <subcellularLocation>
        <location evidence="1">Membrane</location>
    </subcellularLocation>
</comment>
<keyword evidence="8" id="KW-1185">Reference proteome</keyword>
<dbReference type="RefSeq" id="XP_028028113.1">
    <property type="nucleotide sequence ID" value="XM_028172312.1"/>
</dbReference>
<dbReference type="GO" id="GO:0006072">
    <property type="term" value="P:glycerol-3-phosphate metabolic process"/>
    <property type="evidence" value="ECO:0007669"/>
    <property type="project" value="TreeGrafter"/>
</dbReference>
<keyword evidence="4" id="KW-0472">Membrane</keyword>
<evidence type="ECO:0000256" key="6">
    <source>
        <dbReference type="PIRNR" id="PIRNR000437"/>
    </source>
</evidence>
<sequence>METMISVWTVVEHVRVASGAAEVAIFTAILYWFFTSSRVADMLEVLGERVGGWCGRESGSLRQAVRARRRQQNADMYAKLDADVAVRTTSLYRVKESPVVPAPQPETRPPAGLACGRCAPVSRDSWHDPKIEDSGTVINVLDIGRQNFANSGVISRYFCDLAQCFNLVKFQYKDVIPDVQKDPAYIKAIEDTTEEELKKTDLNLDEKGDRDKRNSAGYLTVKKRVEARAKKVLTDISSAMSYNILRVVAWLTHKAIRRVAGGGCGTRAGSVARLRRATAAGLPLVFVPLHRSHFDYILVTFALYLTGLRPPLVAAGDNMRIPFFGWILRGCGAFYIRRRVDGSEHNGDPVYKAALRSYIINSLAANNNLEFFIEGGRTRTGKPQPPKAGILSVIMDAYLDGTIDDALLVPVTLNYDKLVDGNFVREQLGMPKQMETFWSALRGIWRTMNTNHGSIRVDFNQPISLKELVQSFKKYNHFKAPIEAPLGPADDKFSSDLDRRLLYNHSHSSLYGDDVSTDHKMMVEAIGRHIVYEGAQATAVMCTNVVSYVLLTEARGGAGVRRAVRARGAALRAEGRDLAYRADPDRCLEHALEMLGPLVQRERRTETLRPTKSIAAELELSYYANTLVAHYAAPAIVATALESIVCRPDADGDTVRHPELLGAALQLYEVLSEELILCAPCHTIHETLLRALDQLLASGVLVNAERTDGLEEEKWSRRLAKTIDDEEDDGYERPDPTLRIKYIIQKTPEAIAERRRLLLTLRPLIESYSASCRHLAPGTVKSVVKATIDGLVHDYTTNKMPYGAAVSSDAVRNCLRLLRQWGVIEMYTDNKERKIRLRPPYDDAQKLNDICSHIYKFNVDSPLLKEESAT</sequence>
<dbReference type="CDD" id="cd07993">
    <property type="entry name" value="LPLAT_DHAPAT-like"/>
    <property type="match status" value="1"/>
</dbReference>
<dbReference type="Proteomes" id="UP000504629">
    <property type="component" value="Unplaced"/>
</dbReference>
<evidence type="ECO:0000256" key="1">
    <source>
        <dbReference type="ARBA" id="ARBA00004370"/>
    </source>
</evidence>
<evidence type="ECO:0000313" key="10">
    <source>
        <dbReference type="RefSeq" id="XP_028028114.1"/>
    </source>
</evidence>
<dbReference type="SUPFAM" id="SSF69593">
    <property type="entry name" value="Glycerol-3-phosphate (1)-acyltransferase"/>
    <property type="match status" value="1"/>
</dbReference>
<dbReference type="GO" id="GO:0006631">
    <property type="term" value="P:fatty acid metabolic process"/>
    <property type="evidence" value="ECO:0007669"/>
    <property type="project" value="TreeGrafter"/>
</dbReference>
<protein>
    <submittedName>
        <fullName evidence="9 10">Glycerol-3-phosphate acyltransferase 1, mitochondrial isoform X1</fullName>
    </submittedName>
</protein>
<evidence type="ECO:0000256" key="4">
    <source>
        <dbReference type="ARBA" id="ARBA00023136"/>
    </source>
</evidence>
<feature type="domain" description="Phospholipid/glycerol acyltransferase" evidence="7">
    <location>
        <begin position="284"/>
        <end position="416"/>
    </location>
</feature>
<dbReference type="Pfam" id="PF19277">
    <property type="entry name" value="GPAT_C"/>
    <property type="match status" value="1"/>
</dbReference>
<reference evidence="9 10" key="1">
    <citation type="submission" date="2025-04" db="UniProtKB">
        <authorList>
            <consortium name="RefSeq"/>
        </authorList>
    </citation>
    <scope>IDENTIFICATION</scope>
    <source>
        <tissue evidence="9 10">Silk gland</tissue>
    </source>
</reference>
<evidence type="ECO:0000259" key="7">
    <source>
        <dbReference type="SMART" id="SM00563"/>
    </source>
</evidence>
<keyword evidence="3 6" id="KW-0808">Transferase</keyword>
<gene>
    <name evidence="9 10" type="primary">LOC114241477</name>
</gene>
<keyword evidence="5 6" id="KW-0012">Acyltransferase</keyword>
<dbReference type="KEGG" id="bman:114241477"/>
<dbReference type="GO" id="GO:0008654">
    <property type="term" value="P:phospholipid biosynthetic process"/>
    <property type="evidence" value="ECO:0007669"/>
    <property type="project" value="TreeGrafter"/>
</dbReference>
<evidence type="ECO:0000256" key="5">
    <source>
        <dbReference type="ARBA" id="ARBA00023315"/>
    </source>
</evidence>
<dbReference type="PANTHER" id="PTHR12563">
    <property type="entry name" value="GLYCEROL-3-PHOSPHATE ACYLTRANSFERASE"/>
    <property type="match status" value="1"/>
</dbReference>
<dbReference type="PIRSF" id="PIRSF000437">
    <property type="entry name" value="GPAT_DHAPAT"/>
    <property type="match status" value="1"/>
</dbReference>
<dbReference type="GO" id="GO:0031966">
    <property type="term" value="C:mitochondrial membrane"/>
    <property type="evidence" value="ECO:0007669"/>
    <property type="project" value="TreeGrafter"/>
</dbReference>
<comment type="similarity">
    <text evidence="2 6">Belongs to the GPAT/DAPAT family.</text>
</comment>
<evidence type="ECO:0000313" key="9">
    <source>
        <dbReference type="RefSeq" id="XP_028028113.1"/>
    </source>
</evidence>
<dbReference type="InterPro" id="IPR041728">
    <property type="entry name" value="GPAT/DHAPAT_LPLAT"/>
</dbReference>
<proteinExistence type="inferred from homology"/>
<dbReference type="GO" id="GO:0004366">
    <property type="term" value="F:glycerol-3-phosphate O-acyltransferase activity"/>
    <property type="evidence" value="ECO:0007669"/>
    <property type="project" value="TreeGrafter"/>
</dbReference>
<dbReference type="CTD" id="43350"/>
<dbReference type="AlphaFoldDB" id="A0A6J2JFQ2"/>
<evidence type="ECO:0000313" key="8">
    <source>
        <dbReference type="Proteomes" id="UP000504629"/>
    </source>
</evidence>
<dbReference type="InterPro" id="IPR045520">
    <property type="entry name" value="GPAT/DHAPAT_C"/>
</dbReference>
<accession>A0A6J2JFQ2</accession>
<dbReference type="OrthoDB" id="5962536at2759"/>
<dbReference type="InterPro" id="IPR022284">
    <property type="entry name" value="GPAT/DHAPAT"/>
</dbReference>
<dbReference type="Pfam" id="PF01553">
    <property type="entry name" value="Acyltransferase"/>
    <property type="match status" value="1"/>
</dbReference>
<dbReference type="RefSeq" id="XP_028028114.1">
    <property type="nucleotide sequence ID" value="XM_028172313.1"/>
</dbReference>
<organism evidence="8 9">
    <name type="scientific">Bombyx mandarina</name>
    <name type="common">Wild silk moth</name>
    <name type="synonym">Wild silkworm</name>
    <dbReference type="NCBI Taxonomy" id="7092"/>
    <lineage>
        <taxon>Eukaryota</taxon>
        <taxon>Metazoa</taxon>
        <taxon>Ecdysozoa</taxon>
        <taxon>Arthropoda</taxon>
        <taxon>Hexapoda</taxon>
        <taxon>Insecta</taxon>
        <taxon>Pterygota</taxon>
        <taxon>Neoptera</taxon>
        <taxon>Endopterygota</taxon>
        <taxon>Lepidoptera</taxon>
        <taxon>Glossata</taxon>
        <taxon>Ditrysia</taxon>
        <taxon>Bombycoidea</taxon>
        <taxon>Bombycidae</taxon>
        <taxon>Bombycinae</taxon>
        <taxon>Bombyx</taxon>
    </lineage>
</organism>
<dbReference type="GeneID" id="114241477"/>
<dbReference type="GO" id="GO:0019432">
    <property type="term" value="P:triglyceride biosynthetic process"/>
    <property type="evidence" value="ECO:0007669"/>
    <property type="project" value="TreeGrafter"/>
</dbReference>
<name>A0A6J2JFQ2_BOMMA</name>
<dbReference type="InterPro" id="IPR002123">
    <property type="entry name" value="Plipid/glycerol_acylTrfase"/>
</dbReference>
<dbReference type="SMART" id="SM00563">
    <property type="entry name" value="PlsC"/>
    <property type="match status" value="1"/>
</dbReference>
<evidence type="ECO:0000256" key="2">
    <source>
        <dbReference type="ARBA" id="ARBA00007937"/>
    </source>
</evidence>